<evidence type="ECO:0008006" key="5">
    <source>
        <dbReference type="Google" id="ProtNLM"/>
    </source>
</evidence>
<organism evidence="3 4">
    <name type="scientific">Occultella aeris</name>
    <dbReference type="NCBI Taxonomy" id="2761496"/>
    <lineage>
        <taxon>Bacteria</taxon>
        <taxon>Bacillati</taxon>
        <taxon>Actinomycetota</taxon>
        <taxon>Actinomycetes</taxon>
        <taxon>Micrococcales</taxon>
        <taxon>Ruaniaceae</taxon>
        <taxon>Occultella</taxon>
    </lineage>
</organism>
<name>A0A7M4DDB5_9MICO</name>
<dbReference type="SUPFAM" id="SSF56300">
    <property type="entry name" value="Metallo-dependent phosphatases"/>
    <property type="match status" value="1"/>
</dbReference>
<gene>
    <name evidence="3" type="ORF">HALOF300_00104</name>
</gene>
<accession>A0A7M4DDB5</accession>
<keyword evidence="4" id="KW-1185">Reference proteome</keyword>
<sequence>MRERSGRSGRASAIALVTGAALVASGLLAPAALADTEDGAPILLPEQGSYLHGDAAVAAEPVAAGDSVTALRLDGEDLTADVTTGAATLLFDVGTNSIEARFGNSVVVNGNVIGLTERDYVDERVALPVPNDYLTEGTNTVEFVTGSTPSSCGDNFDDFDISNLDIEFLDGTADGSVNEYAYLMGDGSCGSNTSRLPEVTLTFEFDGMPGATTGLATTLDTTALTDGTHTLEAITVAGVSTSHSVVVNNGDPGAPTIIPEDGALLNGPQTFLAAPTDAADPVAELTLDDVPLPTVPTLGADTSAFVLTVGSNSIEARYGNSVVVNGLPILLGDHVSETVRVDVPNSYLLAGENVIEVVTGTFVTSCGANRDDFVVSDLSLEVSQGTAVGQDIAASYNMGDGDCGSSTTKPREISLTFVVDAETSGLRADVDTATLTDGEHTLTAVTASGATSRRTISTDNTGPALTGSSPADGAEIGSPVPLAVELDDLSGVLGEPTLTLDGAEVAPGTSVGPGLTAGEHVIGVTAEDVLGNVSTHEITFVALGVPSVPADLSPADGAVVTTDTVDLSAVVAEPDGGDVTATFNRAGADGATVAYQGESETVPTTLDIEGAEEVPVDALNLGDGMTLDSPSGAAVVYQRFDIATATDLNGSTISWQGTLDPQRLASLYVWDVPTGAWVLVDSARGVFDAVTALSAPVAAGHLDAGLVHVLVTGTDPFADDIEPGDPAGFADRDDYDFSLAHFTDTQYLSEGAVEQESEQERAVWEQAYTDVTQWIADNADERGIAYAAHTGDIIENYTQNNDDPAYVANARAEYEVSSAAQRILDDAGIPNGVLAGNHDNGTGTDDGPGALFNDYYGPERYEALSGTWAGAAYGAPWREGDNQNHYDLFTAGGLDFVAVYLSYGVTNEEAAWANEILAQYSDRNAILLAHDYLRPSVNPDGRDAGFSSRDGALLYNRVVTVNPNVFLVLGGHEHGVGTNVRTDVGADGNGVVEMLADYQFYEVTAERAGLVDIGGYDPQQGLRFGASFFRLLQFDVDRSEMIVDTYSPWLDDFGATEFDTDARYNGLEDNMVLPVDLSSRATSFATDGVALFTPTSEVIGTDTVPSGTAATATWTDLEPNQTYAWFVVTTSAAGGVTLSDTRVFTTEFEAPGEIVPVPREALVPGNRGAVDLPPSARAGTSLTVTVGAEYAGTEVGTFLYSTPLGDATGLGTTVVAADGTVTITLPADARARARLALLAADEVILGWDDLTVIPTRG</sequence>
<feature type="compositionally biased region" description="Polar residues" evidence="1">
    <location>
        <begin position="453"/>
        <end position="469"/>
    </location>
</feature>
<evidence type="ECO:0000256" key="1">
    <source>
        <dbReference type="SAM" id="MobiDB-lite"/>
    </source>
</evidence>
<evidence type="ECO:0000256" key="2">
    <source>
        <dbReference type="SAM" id="SignalP"/>
    </source>
</evidence>
<dbReference type="RefSeq" id="WP_156738696.1">
    <property type="nucleotide sequence ID" value="NZ_CACRYJ010000004.1"/>
</dbReference>
<feature type="signal peptide" evidence="2">
    <location>
        <begin position="1"/>
        <end position="34"/>
    </location>
</feature>
<feature type="chain" id="PRO_5029827714" description="Calcineurin-like phosphoesterase domain-containing protein" evidence="2">
    <location>
        <begin position="35"/>
        <end position="1257"/>
    </location>
</feature>
<evidence type="ECO:0000313" key="3">
    <source>
        <dbReference type="EMBL" id="VZO34834.1"/>
    </source>
</evidence>
<reference evidence="3 4" key="1">
    <citation type="submission" date="2019-11" db="EMBL/GenBank/DDBJ databases">
        <authorList>
            <person name="Criscuolo A."/>
        </authorList>
    </citation>
    <scope>NUCLEOTIDE SEQUENCE [LARGE SCALE GENOMIC DNA]</scope>
    <source>
        <strain evidence="3">CIP111667</strain>
    </source>
</reference>
<dbReference type="AlphaFoldDB" id="A0A7M4DDB5"/>
<dbReference type="EMBL" id="CACRYJ010000004">
    <property type="protein sequence ID" value="VZO34834.1"/>
    <property type="molecule type" value="Genomic_DNA"/>
</dbReference>
<dbReference type="Proteomes" id="UP000419743">
    <property type="component" value="Unassembled WGS sequence"/>
</dbReference>
<keyword evidence="2" id="KW-0732">Signal</keyword>
<dbReference type="InterPro" id="IPR051918">
    <property type="entry name" value="STPP_CPPED1"/>
</dbReference>
<feature type="region of interest" description="Disordered" evidence="1">
    <location>
        <begin position="453"/>
        <end position="473"/>
    </location>
</feature>
<evidence type="ECO:0000313" key="4">
    <source>
        <dbReference type="Proteomes" id="UP000419743"/>
    </source>
</evidence>
<dbReference type="PANTHER" id="PTHR43143">
    <property type="entry name" value="METALLOPHOSPHOESTERASE, CALCINEURIN SUPERFAMILY"/>
    <property type="match status" value="1"/>
</dbReference>
<comment type="caution">
    <text evidence="3">The sequence shown here is derived from an EMBL/GenBank/DDBJ whole genome shotgun (WGS) entry which is preliminary data.</text>
</comment>
<dbReference type="Gene3D" id="3.60.21.10">
    <property type="match status" value="1"/>
</dbReference>
<protein>
    <recommendedName>
        <fullName evidence="5">Calcineurin-like phosphoesterase domain-containing protein</fullName>
    </recommendedName>
</protein>
<proteinExistence type="predicted"/>
<dbReference type="InterPro" id="IPR029052">
    <property type="entry name" value="Metallo-depent_PP-like"/>
</dbReference>
<dbReference type="PANTHER" id="PTHR43143:SF5">
    <property type="entry name" value="SECRETED PROTEIN"/>
    <property type="match status" value="1"/>
</dbReference>